<reference evidence="2" key="2">
    <citation type="journal article" date="2021" name="PeerJ">
        <title>Extensive microbial diversity within the chicken gut microbiome revealed by metagenomics and culture.</title>
        <authorList>
            <person name="Gilroy R."/>
            <person name="Ravi A."/>
            <person name="Getino M."/>
            <person name="Pursley I."/>
            <person name="Horton D.L."/>
            <person name="Alikhan N.F."/>
            <person name="Baker D."/>
            <person name="Gharbi K."/>
            <person name="Hall N."/>
            <person name="Watson M."/>
            <person name="Adriaenssens E.M."/>
            <person name="Foster-Nyarko E."/>
            <person name="Jarju S."/>
            <person name="Secka A."/>
            <person name="Antonio M."/>
            <person name="Oren A."/>
            <person name="Chaudhuri R.R."/>
            <person name="La Ragione R."/>
            <person name="Hildebrand F."/>
            <person name="Pallen M.J."/>
        </authorList>
    </citation>
    <scope>NUCLEOTIDE SEQUENCE</scope>
    <source>
        <strain evidence="2">CHK181-108</strain>
    </source>
</reference>
<evidence type="ECO:0000256" key="1">
    <source>
        <dbReference type="SAM" id="SignalP"/>
    </source>
</evidence>
<evidence type="ECO:0000313" key="3">
    <source>
        <dbReference type="Proteomes" id="UP000824165"/>
    </source>
</evidence>
<sequence length="444" mass="45922">MNIKKTAAVFAAAAALAAFSAVSYAEGNVAEVNGVGYDTLQKAVDAAGNGDTVKLIADLTGDGKLTGAVTIAAEDNITLDLGNHTIEIDPLNEERAFNVNGTMTVTGNGRITSTAMGAFDVKTGGSLTIESGTYEGEGYRRGDSGGGATLRTRPGSTIKVCDGVVVNNEKCGALYSEGKTILGACELTSKSHNGLTADDGGSLYSYCTQIMDEGELNGTIVRGVQGGLYVGGEATINGGSYTAAELTDSSYSGNKAFYGLYISNGAKVTINDGTFMGGGASGGYCVLNSDNDTGMKLGSIIINDGIFNGKVGSLDSDKVRDAYGITAYGGKFTEDPMYFVDSSCVSMQVNDEGKYVVIPVNNKATETGTYKTAVGDNDTYDQMSLFEVSAVPNSVTYTVSDGTNNEDFIYNYASVEGITKLGLIVTDIPSAQTVTVELGGQNNE</sequence>
<feature type="chain" id="PRO_5039169877" evidence="1">
    <location>
        <begin position="26"/>
        <end position="444"/>
    </location>
</feature>
<protein>
    <submittedName>
        <fullName evidence="2">Uncharacterized protein</fullName>
    </submittedName>
</protein>
<comment type="caution">
    <text evidence="2">The sequence shown here is derived from an EMBL/GenBank/DDBJ whole genome shotgun (WGS) entry which is preliminary data.</text>
</comment>
<proteinExistence type="predicted"/>
<dbReference type="Proteomes" id="UP000824165">
    <property type="component" value="Unassembled WGS sequence"/>
</dbReference>
<organism evidence="2 3">
    <name type="scientific">Candidatus Ornithomonoglobus intestinigallinarum</name>
    <dbReference type="NCBI Taxonomy" id="2840894"/>
    <lineage>
        <taxon>Bacteria</taxon>
        <taxon>Bacillati</taxon>
        <taxon>Bacillota</taxon>
        <taxon>Clostridia</taxon>
        <taxon>Candidatus Ornithomonoglobus</taxon>
    </lineage>
</organism>
<dbReference type="EMBL" id="DVLU01000040">
    <property type="protein sequence ID" value="HIT85192.1"/>
    <property type="molecule type" value="Genomic_DNA"/>
</dbReference>
<keyword evidence="1" id="KW-0732">Signal</keyword>
<gene>
    <name evidence="2" type="ORF">IAA60_04700</name>
</gene>
<reference evidence="2" key="1">
    <citation type="submission" date="2020-10" db="EMBL/GenBank/DDBJ databases">
        <authorList>
            <person name="Gilroy R."/>
        </authorList>
    </citation>
    <scope>NUCLEOTIDE SEQUENCE</scope>
    <source>
        <strain evidence="2">CHK181-108</strain>
    </source>
</reference>
<dbReference type="AlphaFoldDB" id="A0A9D1H243"/>
<dbReference type="SUPFAM" id="SSF51126">
    <property type="entry name" value="Pectin lyase-like"/>
    <property type="match status" value="1"/>
</dbReference>
<feature type="signal peptide" evidence="1">
    <location>
        <begin position="1"/>
        <end position="25"/>
    </location>
</feature>
<accession>A0A9D1H243</accession>
<dbReference type="InterPro" id="IPR011050">
    <property type="entry name" value="Pectin_lyase_fold/virulence"/>
</dbReference>
<evidence type="ECO:0000313" key="2">
    <source>
        <dbReference type="EMBL" id="HIT85192.1"/>
    </source>
</evidence>
<name>A0A9D1H243_9FIRM</name>